<feature type="domain" description="HMA" evidence="27">
    <location>
        <begin position="489"/>
        <end position="555"/>
    </location>
</feature>
<dbReference type="InterPro" id="IPR017969">
    <property type="entry name" value="Heavy-metal-associated_CS"/>
</dbReference>
<comment type="catalytic activity">
    <reaction evidence="21">
        <text>Cu(+)(in) + ATP + H2O = Cu(+)(out) + ADP + phosphate + H(+)</text>
        <dbReference type="Rhea" id="RHEA:25792"/>
        <dbReference type="ChEBI" id="CHEBI:15377"/>
        <dbReference type="ChEBI" id="CHEBI:15378"/>
        <dbReference type="ChEBI" id="CHEBI:30616"/>
        <dbReference type="ChEBI" id="CHEBI:43474"/>
        <dbReference type="ChEBI" id="CHEBI:49552"/>
        <dbReference type="ChEBI" id="CHEBI:456216"/>
        <dbReference type="EC" id="7.2.2.8"/>
    </reaction>
</comment>
<dbReference type="InterPro" id="IPR023214">
    <property type="entry name" value="HAD_sf"/>
</dbReference>
<dbReference type="InterPro" id="IPR023298">
    <property type="entry name" value="ATPase_P-typ_TM_dom_sf"/>
</dbReference>
<evidence type="ECO:0000256" key="23">
    <source>
        <dbReference type="ARBA" id="ARBA00074947"/>
    </source>
</evidence>
<feature type="compositionally biased region" description="Polar residues" evidence="26">
    <location>
        <begin position="337"/>
        <end position="354"/>
    </location>
</feature>
<evidence type="ECO:0000256" key="9">
    <source>
        <dbReference type="ARBA" id="ARBA00022737"/>
    </source>
</evidence>
<dbReference type="Proteomes" id="UP000233160">
    <property type="component" value="Unassembled WGS sequence"/>
</dbReference>
<dbReference type="NCBIfam" id="TIGR01525">
    <property type="entry name" value="ATPase-IB_hvy"/>
    <property type="match status" value="1"/>
</dbReference>
<dbReference type="InterPro" id="IPR008250">
    <property type="entry name" value="ATPase_P-typ_transduc_dom_A_sf"/>
</dbReference>
<name>A0A2K6FV67_PROCO</name>
<dbReference type="InterPro" id="IPR027256">
    <property type="entry name" value="P-typ_ATPase_IB"/>
</dbReference>
<dbReference type="GO" id="GO:0016887">
    <property type="term" value="F:ATP hydrolysis activity"/>
    <property type="evidence" value="ECO:0007669"/>
    <property type="project" value="InterPro"/>
</dbReference>
<proteinExistence type="inferred from homology"/>
<protein>
    <recommendedName>
        <fullName evidence="23">Copper-transporting ATPase 2</fullName>
        <ecNumber evidence="4">7.2.2.8</ecNumber>
    </recommendedName>
    <alternativeName>
        <fullName evidence="24">Copper pump 2</fullName>
    </alternativeName>
</protein>
<keyword evidence="15" id="KW-1278">Translocase</keyword>
<dbReference type="InterPro" id="IPR018303">
    <property type="entry name" value="ATPase_P-typ_P_site"/>
</dbReference>
<feature type="region of interest" description="Disordered" evidence="26">
    <location>
        <begin position="1348"/>
        <end position="1369"/>
    </location>
</feature>
<evidence type="ECO:0000256" key="16">
    <source>
        <dbReference type="ARBA" id="ARBA00022989"/>
    </source>
</evidence>
<dbReference type="InterPro" id="IPR044492">
    <property type="entry name" value="P_typ_ATPase_HD_dom"/>
</dbReference>
<gene>
    <name evidence="28" type="primary">ATP7B</name>
</gene>
<dbReference type="SFLD" id="SFLDG00002">
    <property type="entry name" value="C1.7:_P-type_atpase_like"/>
    <property type="match status" value="1"/>
</dbReference>
<keyword evidence="18" id="KW-0333">Golgi apparatus</keyword>
<dbReference type="PROSITE" id="PS50846">
    <property type="entry name" value="HMA_2"/>
    <property type="match status" value="6"/>
</dbReference>
<evidence type="ECO:0000256" key="19">
    <source>
        <dbReference type="ARBA" id="ARBA00023065"/>
    </source>
</evidence>
<dbReference type="FunFam" id="2.70.150.10:FF:000002">
    <property type="entry name" value="Copper-transporting ATPase 1, putative"/>
    <property type="match status" value="1"/>
</dbReference>
<feature type="region of interest" description="Disordered" evidence="26">
    <location>
        <begin position="320"/>
        <end position="354"/>
    </location>
</feature>
<dbReference type="FunFam" id="3.30.70.100:FF:000001">
    <property type="entry name" value="ATPase copper transporting beta"/>
    <property type="match status" value="5"/>
</dbReference>
<evidence type="ECO:0000256" key="15">
    <source>
        <dbReference type="ARBA" id="ARBA00022967"/>
    </source>
</evidence>
<dbReference type="GO" id="GO:0140581">
    <property type="term" value="F:P-type monovalent copper transporter activity"/>
    <property type="evidence" value="ECO:0007669"/>
    <property type="project" value="UniProtKB-EC"/>
</dbReference>
<dbReference type="FunFam" id="3.40.50.1000:FF:000144">
    <property type="entry name" value="copper-transporting ATPase 1 isoform X2"/>
    <property type="match status" value="1"/>
</dbReference>
<dbReference type="SUPFAM" id="SSF81665">
    <property type="entry name" value="Calcium ATPase, transmembrane domain M"/>
    <property type="match status" value="1"/>
</dbReference>
<evidence type="ECO:0000313" key="28">
    <source>
        <dbReference type="Ensembl" id="ENSPCOP00000017859.1"/>
    </source>
</evidence>
<feature type="transmembrane region" description="Helical" evidence="25">
    <location>
        <begin position="1242"/>
        <end position="1264"/>
    </location>
</feature>
<evidence type="ECO:0000256" key="2">
    <source>
        <dbReference type="ARBA" id="ARBA00004603"/>
    </source>
</evidence>
<keyword evidence="20 25" id="KW-0472">Membrane</keyword>
<dbReference type="GO" id="GO:0016020">
    <property type="term" value="C:membrane"/>
    <property type="evidence" value="ECO:0007669"/>
    <property type="project" value="UniProtKB-SubCell"/>
</dbReference>
<evidence type="ECO:0000256" key="24">
    <source>
        <dbReference type="ARBA" id="ARBA00083608"/>
    </source>
</evidence>
<dbReference type="PROSITE" id="PS00154">
    <property type="entry name" value="ATPASE_E1_E2"/>
    <property type="match status" value="1"/>
</dbReference>
<evidence type="ECO:0000256" key="11">
    <source>
        <dbReference type="ARBA" id="ARBA00022753"/>
    </source>
</evidence>
<feature type="transmembrane region" description="Helical" evidence="25">
    <location>
        <begin position="890"/>
        <end position="913"/>
    </location>
</feature>
<keyword evidence="7 25" id="KW-0812">Transmembrane</keyword>
<comment type="subunit">
    <text evidence="22">Monomer. Interacts with COMMD1/MURR1. Interacts with DCTN4, in a copper-dependent manner. Interacts with ATOX1. Interacts (via C-terminus) with ZBTB16/PLZF.</text>
</comment>
<dbReference type="PRINTS" id="PR00119">
    <property type="entry name" value="CATATPASE"/>
</dbReference>
<dbReference type="NCBIfam" id="TIGR01494">
    <property type="entry name" value="ATPase_P-type"/>
    <property type="match status" value="2"/>
</dbReference>
<dbReference type="FunFam" id="3.40.1110.10:FF:000015">
    <property type="entry name" value="ATPase copper transporting beta"/>
    <property type="match status" value="1"/>
</dbReference>
<evidence type="ECO:0000256" key="4">
    <source>
        <dbReference type="ARBA" id="ARBA00012517"/>
    </source>
</evidence>
<dbReference type="Gene3D" id="3.40.50.1000">
    <property type="entry name" value="HAD superfamily/HAD-like"/>
    <property type="match status" value="1"/>
</dbReference>
<reference evidence="28" key="2">
    <citation type="submission" date="2025-09" db="UniProtKB">
        <authorList>
            <consortium name="Ensembl"/>
        </authorList>
    </citation>
    <scope>IDENTIFICATION</scope>
</reference>
<dbReference type="Pfam" id="PF00122">
    <property type="entry name" value="E1-E2_ATPase"/>
    <property type="match status" value="1"/>
</dbReference>
<keyword evidence="9" id="KW-0677">Repeat</keyword>
<dbReference type="Pfam" id="PF00702">
    <property type="entry name" value="Hydrolase"/>
    <property type="match status" value="1"/>
</dbReference>
<dbReference type="CDD" id="cd00371">
    <property type="entry name" value="HMA"/>
    <property type="match status" value="6"/>
</dbReference>
<comment type="subcellular location">
    <subcellularLocation>
        <location evidence="1">Golgi apparatus</location>
        <location evidence="1">trans-Golgi network membrane</location>
        <topology evidence="1">Multi-pass membrane protein</topology>
    </subcellularLocation>
    <subcellularLocation>
        <location evidence="2">Late endosome</location>
    </subcellularLocation>
    <subcellularLocation>
        <location evidence="25">Membrane</location>
    </subcellularLocation>
</comment>
<dbReference type="Gene3D" id="3.30.70.100">
    <property type="match status" value="6"/>
</dbReference>
<dbReference type="Gene3D" id="3.40.1110.10">
    <property type="entry name" value="Calcium-transporting ATPase, cytoplasmic domain N"/>
    <property type="match status" value="1"/>
</dbReference>
<keyword evidence="8 25" id="KW-0479">Metal-binding</keyword>
<feature type="domain" description="HMA" evidence="27">
    <location>
        <begin position="565"/>
        <end position="631"/>
    </location>
</feature>
<sequence length="1382" mass="147872">MPEQERQITAREGVSRKILSKLSLPARDWEPAMKQSFAFDNVGFEGSLDSQCASPPVTTSMIRILGMTCQSCVKSIEDMISGLKGIVSIQVSLEQGSATVKYVPSVISLQQVCHRIGDMGFEASIAEGKAASWPSRSLPTQEAVVKLRVEGMTCQSCVSSIEGKIRKLQGVVRVKVSLSNQEAVVTYQPYLIQPEDLRDHVNDMGFEAAIKNRVTPLSLGPIDIGRLQSTNPKRPLAFANQNFSNSETSGQQGSHVVTLQLRIDGMHCISCVLNIEGNIGQLPGVQNIQVSLENRTAEVQYDPSRTSPVSLQRAIEALPPGNFKVSLPDGAEGSETDPGSSNCHSPGSPQRNQVQGTCDTTVLAIAGMTCASCVQSIEGVISQREGVQQISVSLAEGTGTVLHDPSVISSEELRAAIEDMGFEASVIPAGNHSTNPVGNLSAGNSMVQTTGGTPVSVHEVAPHAGGAPQNHDPSHSPKSLQSSRTVAPQKCFLQIKGMTCASCVSNIERNLQKEAGVLSVLVALMAGKAEVKYDPEVIQPHRIAQLITDQGFEAAVMEDYAGSVGDIELIITGMTCASCVHNIESKLMRTSGITYASVALATSKALVKFDPEIIGPRDIIKIIEEIGFHASVAQRNPSAHHLDHKMEIKQWKKSFLCSLVFGIPVMGLMIYMLIPSNEPHESMVLDHNIIPGLSILNLIFFILCTFVQSKTSEALAKLMSLQATEATVVTLGEDNLIIREEQVPMELVQRGDIIKVVPGGKFPVDGKVLEGNTMADESLITGEAMPVTKKPGSTVIAGSINAHGSVLIKATHVGNDTTLAQIVKLVEEAQMSKAPIQQLADRFSGYFVPFIIIISTLTLVVWIVIGFIDFDVVQKYFPNPYKNISQTEVVIRFAFQTSITVLCIACPCSLGLATPTAVMVGTGVAAQNGILIKGGKPLEMAHKIKTVMFDKTGTITHGIPRVMRFLLLVDMATLPLRKVLAVVGTAEASSEHPLGVAVTKYCKEELGTETLGYCTDFQAVPGCGIGCKVSSVEGILARSERPAGERVGSLPAEKDAAPQTFSVLIGNREWLTRNGLTISSDVSDAMTDHEMKGQTAILVAIDGVLCGMIAIADAVKQEAALAVHTLQSMGVDVVLITGDNRKTARAIATQVGIKKVFAEVLPSHKVAKVQELQNAGKKVAMVGDGVNDSPALAQADMGVAIGTGTDVAIEAADVVLIRNDLLDVVASIHLSKKTVRRIRVNLVLALIYNLVGVPIAAGVFMPIGIVLQPWMGSAAMAASSVSVVLSSLQLKCYKKPDAERYEARAHGRMKPLTASQVSVYIGMDDRRRDSPRTTPWDQVSCVSQVSLSSLTPDRPSRHSTAVDDGGDKWSLLLNDRDEEQYI</sequence>
<feature type="region of interest" description="Disordered" evidence="26">
    <location>
        <begin position="438"/>
        <end position="483"/>
    </location>
</feature>
<dbReference type="InterPro" id="IPR036412">
    <property type="entry name" value="HAD-like_sf"/>
</dbReference>
<dbReference type="InterPro" id="IPR036163">
    <property type="entry name" value="HMA_dom_sf"/>
</dbReference>
<accession>A0A2K6FV67</accession>
<dbReference type="GO" id="GO:0043682">
    <property type="term" value="F:P-type divalent copper transporter activity"/>
    <property type="evidence" value="ECO:0007669"/>
    <property type="project" value="TreeGrafter"/>
</dbReference>
<dbReference type="GO" id="GO:0005802">
    <property type="term" value="C:trans-Golgi network"/>
    <property type="evidence" value="ECO:0007669"/>
    <property type="project" value="UniProtKB-ARBA"/>
</dbReference>
<reference evidence="28" key="1">
    <citation type="submission" date="2025-08" db="UniProtKB">
        <authorList>
            <consortium name="Ensembl"/>
        </authorList>
    </citation>
    <scope>IDENTIFICATION</scope>
</reference>
<dbReference type="SUPFAM" id="SSF55008">
    <property type="entry name" value="HMA, heavy metal-associated domain"/>
    <property type="match status" value="6"/>
</dbReference>
<keyword evidence="5" id="KW-0813">Transport</keyword>
<comment type="similarity">
    <text evidence="3 25">Belongs to the cation transport ATPase (P-type) (TC 3.A.3) family. Type IB subfamily.</text>
</comment>
<evidence type="ECO:0000256" key="10">
    <source>
        <dbReference type="ARBA" id="ARBA00022741"/>
    </source>
</evidence>
<evidence type="ECO:0000256" key="14">
    <source>
        <dbReference type="ARBA" id="ARBA00022842"/>
    </source>
</evidence>
<evidence type="ECO:0000256" key="18">
    <source>
        <dbReference type="ARBA" id="ARBA00023034"/>
    </source>
</evidence>
<evidence type="ECO:0000256" key="12">
    <source>
        <dbReference type="ARBA" id="ARBA00022796"/>
    </source>
</evidence>
<dbReference type="GO" id="GO:0055070">
    <property type="term" value="P:copper ion homeostasis"/>
    <property type="evidence" value="ECO:0007669"/>
    <property type="project" value="TreeGrafter"/>
</dbReference>
<dbReference type="InterPro" id="IPR001757">
    <property type="entry name" value="P_typ_ATPase"/>
</dbReference>
<feature type="domain" description="HMA" evidence="27">
    <location>
        <begin position="257"/>
        <end position="323"/>
    </location>
</feature>
<dbReference type="SFLD" id="SFLDF00027">
    <property type="entry name" value="p-type_atpase"/>
    <property type="match status" value="1"/>
</dbReference>
<evidence type="ECO:0000313" key="29">
    <source>
        <dbReference type="Proteomes" id="UP000233160"/>
    </source>
</evidence>
<evidence type="ECO:0000256" key="3">
    <source>
        <dbReference type="ARBA" id="ARBA00006024"/>
    </source>
</evidence>
<feature type="domain" description="HMA" evidence="27">
    <location>
        <begin position="359"/>
        <end position="425"/>
    </location>
</feature>
<dbReference type="Pfam" id="PF00403">
    <property type="entry name" value="HMA"/>
    <property type="match status" value="6"/>
</dbReference>
<evidence type="ECO:0000259" key="27">
    <source>
        <dbReference type="PROSITE" id="PS50846"/>
    </source>
</evidence>
<evidence type="ECO:0000256" key="22">
    <source>
        <dbReference type="ARBA" id="ARBA00065683"/>
    </source>
</evidence>
<dbReference type="InterPro" id="IPR006121">
    <property type="entry name" value="HMA_dom"/>
</dbReference>
<keyword evidence="17" id="KW-0186">Copper</keyword>
<keyword evidence="13 25" id="KW-0067">ATP-binding</keyword>
<organism evidence="28 29">
    <name type="scientific">Propithecus coquereli</name>
    <name type="common">Coquerel's sifaka</name>
    <name type="synonym">Propithecus verreauxi coquereli</name>
    <dbReference type="NCBI Taxonomy" id="379532"/>
    <lineage>
        <taxon>Eukaryota</taxon>
        <taxon>Metazoa</taxon>
        <taxon>Chordata</taxon>
        <taxon>Craniata</taxon>
        <taxon>Vertebrata</taxon>
        <taxon>Euteleostomi</taxon>
        <taxon>Mammalia</taxon>
        <taxon>Eutheria</taxon>
        <taxon>Euarchontoglires</taxon>
        <taxon>Primates</taxon>
        <taxon>Strepsirrhini</taxon>
        <taxon>Lemuriformes</taxon>
        <taxon>Indriidae</taxon>
        <taxon>Propithecus</taxon>
    </lineage>
</organism>
<dbReference type="GO" id="GO:0005507">
    <property type="term" value="F:copper ion binding"/>
    <property type="evidence" value="ECO:0007669"/>
    <property type="project" value="InterPro"/>
</dbReference>
<keyword evidence="14" id="KW-0460">Magnesium</keyword>
<feature type="domain" description="HMA" evidence="27">
    <location>
        <begin position="58"/>
        <end position="124"/>
    </location>
</feature>
<keyword evidence="29" id="KW-1185">Reference proteome</keyword>
<keyword evidence="12" id="KW-0187">Copper transport</keyword>
<dbReference type="CDD" id="cd02094">
    <property type="entry name" value="P-type_ATPase_Cu-like"/>
    <property type="match status" value="1"/>
</dbReference>
<dbReference type="FunFam" id="3.30.70.100:FF:000009">
    <property type="entry name" value="ATPase copper transporting beta"/>
    <property type="match status" value="1"/>
</dbReference>
<dbReference type="Gene3D" id="2.70.150.10">
    <property type="entry name" value="Calcium-transporting ATPase, cytoplasmic transduction domain A"/>
    <property type="match status" value="1"/>
</dbReference>
<dbReference type="InterPro" id="IPR059000">
    <property type="entry name" value="ATPase_P-type_domA"/>
</dbReference>
<dbReference type="SUPFAM" id="SSF81653">
    <property type="entry name" value="Calcium ATPase, transduction domain A"/>
    <property type="match status" value="1"/>
</dbReference>
<feature type="domain" description="HMA" evidence="27">
    <location>
        <begin position="143"/>
        <end position="209"/>
    </location>
</feature>
<evidence type="ECO:0000256" key="5">
    <source>
        <dbReference type="ARBA" id="ARBA00022448"/>
    </source>
</evidence>
<evidence type="ECO:0000256" key="1">
    <source>
        <dbReference type="ARBA" id="ARBA00004166"/>
    </source>
</evidence>
<evidence type="ECO:0000256" key="17">
    <source>
        <dbReference type="ARBA" id="ARBA00023008"/>
    </source>
</evidence>
<dbReference type="GeneTree" id="ENSGT00940000155749"/>
<dbReference type="Ensembl" id="ENSPCOT00000028498.1">
    <property type="protein sequence ID" value="ENSPCOP00000017859.1"/>
    <property type="gene ID" value="ENSPCOG00000020764.1"/>
</dbReference>
<keyword evidence="16 25" id="KW-1133">Transmembrane helix</keyword>
<dbReference type="NCBIfam" id="TIGR00003">
    <property type="entry name" value="copper ion binding protein"/>
    <property type="match status" value="6"/>
</dbReference>
<evidence type="ECO:0000256" key="6">
    <source>
        <dbReference type="ARBA" id="ARBA00022553"/>
    </source>
</evidence>
<dbReference type="SUPFAM" id="SSF56784">
    <property type="entry name" value="HAD-like"/>
    <property type="match status" value="1"/>
</dbReference>
<dbReference type="SFLD" id="SFLDS00003">
    <property type="entry name" value="Haloacid_Dehalogenase"/>
    <property type="match status" value="1"/>
</dbReference>
<keyword evidence="10 25" id="KW-0547">Nucleotide-binding</keyword>
<evidence type="ECO:0000256" key="20">
    <source>
        <dbReference type="ARBA" id="ARBA00023136"/>
    </source>
</evidence>
<evidence type="ECO:0000256" key="7">
    <source>
        <dbReference type="ARBA" id="ARBA00022692"/>
    </source>
</evidence>
<evidence type="ECO:0000256" key="25">
    <source>
        <dbReference type="RuleBase" id="RU362081"/>
    </source>
</evidence>
<feature type="compositionally biased region" description="Polar residues" evidence="26">
    <location>
        <begin position="438"/>
        <end position="453"/>
    </location>
</feature>
<dbReference type="EC" id="7.2.2.8" evidence="4"/>
<keyword evidence="11" id="KW-0967">Endosome</keyword>
<evidence type="ECO:0000256" key="13">
    <source>
        <dbReference type="ARBA" id="ARBA00022840"/>
    </source>
</evidence>
<keyword evidence="6" id="KW-0597">Phosphoprotein</keyword>
<dbReference type="PRINTS" id="PR00942">
    <property type="entry name" value="CUATPASEI"/>
</dbReference>
<dbReference type="GO" id="GO:0005524">
    <property type="term" value="F:ATP binding"/>
    <property type="evidence" value="ECO:0007669"/>
    <property type="project" value="UniProtKB-UniRule"/>
</dbReference>
<dbReference type="FunFam" id="3.40.50.1000:FF:000092">
    <property type="entry name" value="copper-transporting ATPase 1 isoform X2"/>
    <property type="match status" value="1"/>
</dbReference>
<keyword evidence="19" id="KW-0406">Ion transport</keyword>
<evidence type="ECO:0000256" key="26">
    <source>
        <dbReference type="SAM" id="MobiDB-lite"/>
    </source>
</evidence>
<evidence type="ECO:0000256" key="21">
    <source>
        <dbReference type="ARBA" id="ARBA00049289"/>
    </source>
</evidence>
<dbReference type="PROSITE" id="PS01047">
    <property type="entry name" value="HMA_1"/>
    <property type="match status" value="6"/>
</dbReference>
<feature type="transmembrane region" description="Helical" evidence="25">
    <location>
        <begin position="689"/>
        <end position="707"/>
    </location>
</feature>
<dbReference type="PANTHER" id="PTHR43520:SF30">
    <property type="entry name" value="COPPER-TRANSPORTING ATPASE 2"/>
    <property type="match status" value="1"/>
</dbReference>
<evidence type="ECO:0000256" key="8">
    <source>
        <dbReference type="ARBA" id="ARBA00022723"/>
    </source>
</evidence>
<dbReference type="PANTHER" id="PTHR43520">
    <property type="entry name" value="ATP7, ISOFORM B"/>
    <property type="match status" value="1"/>
</dbReference>
<feature type="transmembrane region" description="Helical" evidence="25">
    <location>
        <begin position="846"/>
        <end position="870"/>
    </location>
</feature>
<dbReference type="InterPro" id="IPR006122">
    <property type="entry name" value="HMA_Cu_ion-bd"/>
</dbReference>
<dbReference type="GO" id="GO:0005770">
    <property type="term" value="C:late endosome"/>
    <property type="evidence" value="ECO:0007669"/>
    <property type="project" value="UniProtKB-SubCell"/>
</dbReference>
<dbReference type="InterPro" id="IPR023299">
    <property type="entry name" value="ATPase_P-typ_cyto_dom_N"/>
</dbReference>
<feature type="transmembrane region" description="Helical" evidence="25">
    <location>
        <begin position="655"/>
        <end position="674"/>
    </location>
</feature>